<reference evidence="3" key="1">
    <citation type="journal article" date="2012" name="PLoS Genet.">
        <title>The genomes of the fungal plant pathogens Cladosporium fulvum and Dothistroma septosporum reveal adaptation to different hosts and lifestyles but also signatures of common ancestry.</title>
        <authorList>
            <person name="de Wit P.J.G.M."/>
            <person name="van der Burgt A."/>
            <person name="Oekmen B."/>
            <person name="Stergiopoulos I."/>
            <person name="Abd-Elsalam K.A."/>
            <person name="Aerts A.L."/>
            <person name="Bahkali A.H."/>
            <person name="Beenen H.G."/>
            <person name="Chettri P."/>
            <person name="Cox M.P."/>
            <person name="Datema E."/>
            <person name="de Vries R.P."/>
            <person name="Dhillon B."/>
            <person name="Ganley A.R."/>
            <person name="Griffiths S.A."/>
            <person name="Guo Y."/>
            <person name="Hamelin R.C."/>
            <person name="Henrissat B."/>
            <person name="Kabir M.S."/>
            <person name="Jashni M.K."/>
            <person name="Kema G."/>
            <person name="Klaubauf S."/>
            <person name="Lapidus A."/>
            <person name="Levasseur A."/>
            <person name="Lindquist E."/>
            <person name="Mehrabi R."/>
            <person name="Ohm R.A."/>
            <person name="Owen T.J."/>
            <person name="Salamov A."/>
            <person name="Schwelm A."/>
            <person name="Schijlen E."/>
            <person name="Sun H."/>
            <person name="van den Burg H.A."/>
            <person name="van Ham R.C.H.J."/>
            <person name="Zhang S."/>
            <person name="Goodwin S.B."/>
            <person name="Grigoriev I.V."/>
            <person name="Collemare J."/>
            <person name="Bradshaw R.E."/>
        </authorList>
    </citation>
    <scope>NUCLEOTIDE SEQUENCE [LARGE SCALE GENOMIC DNA]</scope>
    <source>
        <strain evidence="3">NZE10 / CBS 128990</strain>
    </source>
</reference>
<dbReference type="AlphaFoldDB" id="N1PI60"/>
<evidence type="ECO:0000256" key="1">
    <source>
        <dbReference type="SAM" id="MobiDB-lite"/>
    </source>
</evidence>
<proteinExistence type="predicted"/>
<evidence type="ECO:0000313" key="3">
    <source>
        <dbReference type="Proteomes" id="UP000016933"/>
    </source>
</evidence>
<evidence type="ECO:0000313" key="2">
    <source>
        <dbReference type="EMBL" id="EME41006.1"/>
    </source>
</evidence>
<reference evidence="2 3" key="2">
    <citation type="journal article" date="2012" name="PLoS Pathog.">
        <title>Diverse lifestyles and strategies of plant pathogenesis encoded in the genomes of eighteen Dothideomycetes fungi.</title>
        <authorList>
            <person name="Ohm R.A."/>
            <person name="Feau N."/>
            <person name="Henrissat B."/>
            <person name="Schoch C.L."/>
            <person name="Horwitz B.A."/>
            <person name="Barry K.W."/>
            <person name="Condon B.J."/>
            <person name="Copeland A.C."/>
            <person name="Dhillon B."/>
            <person name="Glaser F."/>
            <person name="Hesse C.N."/>
            <person name="Kosti I."/>
            <person name="LaButti K."/>
            <person name="Lindquist E.A."/>
            <person name="Lucas S."/>
            <person name="Salamov A.A."/>
            <person name="Bradshaw R.E."/>
            <person name="Ciuffetti L."/>
            <person name="Hamelin R.C."/>
            <person name="Kema G.H.J."/>
            <person name="Lawrence C."/>
            <person name="Scott J.A."/>
            <person name="Spatafora J.W."/>
            <person name="Turgeon B.G."/>
            <person name="de Wit P.J.G.M."/>
            <person name="Zhong S."/>
            <person name="Goodwin S.B."/>
            <person name="Grigoriev I.V."/>
        </authorList>
    </citation>
    <scope>NUCLEOTIDE SEQUENCE [LARGE SCALE GENOMIC DNA]</scope>
    <source>
        <strain evidence="3">NZE10 / CBS 128990</strain>
    </source>
</reference>
<keyword evidence="3" id="KW-1185">Reference proteome</keyword>
<dbReference type="EMBL" id="KB446543">
    <property type="protein sequence ID" value="EME41006.1"/>
    <property type="molecule type" value="Genomic_DNA"/>
</dbReference>
<protein>
    <submittedName>
        <fullName evidence="2">Uncharacterized protein</fullName>
    </submittedName>
</protein>
<accession>N1PI60</accession>
<sequence>MRVTVIRREGQKIPGDAPGSTTQAFTVASMRPRPQDVTSGKDGWLMRYNSKQCITPRLHSTTQEH</sequence>
<dbReference type="Proteomes" id="UP000016933">
    <property type="component" value="Unassembled WGS sequence"/>
</dbReference>
<feature type="region of interest" description="Disordered" evidence="1">
    <location>
        <begin position="1"/>
        <end position="22"/>
    </location>
</feature>
<organism evidence="2 3">
    <name type="scientific">Dothistroma septosporum (strain NZE10 / CBS 128990)</name>
    <name type="common">Red band needle blight fungus</name>
    <name type="synonym">Mycosphaerella pini</name>
    <dbReference type="NCBI Taxonomy" id="675120"/>
    <lineage>
        <taxon>Eukaryota</taxon>
        <taxon>Fungi</taxon>
        <taxon>Dikarya</taxon>
        <taxon>Ascomycota</taxon>
        <taxon>Pezizomycotina</taxon>
        <taxon>Dothideomycetes</taxon>
        <taxon>Dothideomycetidae</taxon>
        <taxon>Mycosphaerellales</taxon>
        <taxon>Mycosphaerellaceae</taxon>
        <taxon>Dothistroma</taxon>
    </lineage>
</organism>
<feature type="compositionally biased region" description="Basic and acidic residues" evidence="1">
    <location>
        <begin position="1"/>
        <end position="11"/>
    </location>
</feature>
<dbReference type="HOGENOM" id="CLU_2849666_0_0_1"/>
<gene>
    <name evidence="2" type="ORF">DOTSEDRAFT_74523</name>
</gene>
<name>N1PI60_DOTSN</name>